<dbReference type="RefSeq" id="WP_249318352.1">
    <property type="nucleotide sequence ID" value="NZ_JACRSN010000003.1"/>
</dbReference>
<protein>
    <submittedName>
        <fullName evidence="1">Uncharacterized protein</fullName>
    </submittedName>
</protein>
<dbReference type="AlphaFoldDB" id="A0A926HS59"/>
<organism evidence="1 2">
    <name type="scientific">Yeguia hominis</name>
    <dbReference type="NCBI Taxonomy" id="2763662"/>
    <lineage>
        <taxon>Bacteria</taxon>
        <taxon>Bacillati</taxon>
        <taxon>Bacillota</taxon>
        <taxon>Clostridia</taxon>
        <taxon>Eubacteriales</taxon>
        <taxon>Yeguiaceae</taxon>
        <taxon>Yeguia</taxon>
    </lineage>
</organism>
<gene>
    <name evidence="1" type="ORF">IAG03_03310</name>
</gene>
<evidence type="ECO:0000313" key="2">
    <source>
        <dbReference type="Proteomes" id="UP000651482"/>
    </source>
</evidence>
<proteinExistence type="predicted"/>
<reference evidence="1" key="1">
    <citation type="submission" date="2020-08" db="EMBL/GenBank/DDBJ databases">
        <title>Genome public.</title>
        <authorList>
            <person name="Liu C."/>
            <person name="Sun Q."/>
        </authorList>
    </citation>
    <scope>NUCLEOTIDE SEQUENCE</scope>
    <source>
        <strain evidence="1">NSJ-40</strain>
    </source>
</reference>
<accession>A0A926HS59</accession>
<evidence type="ECO:0000313" key="1">
    <source>
        <dbReference type="EMBL" id="MBC8533046.1"/>
    </source>
</evidence>
<dbReference type="EMBL" id="JACRSN010000003">
    <property type="protein sequence ID" value="MBC8533046.1"/>
    <property type="molecule type" value="Genomic_DNA"/>
</dbReference>
<comment type="caution">
    <text evidence="1">The sequence shown here is derived from an EMBL/GenBank/DDBJ whole genome shotgun (WGS) entry which is preliminary data.</text>
</comment>
<keyword evidence="2" id="KW-1185">Reference proteome</keyword>
<name>A0A926HS59_9FIRM</name>
<sequence>MQRNPQVLAAAAGRPVAGQKIAKKMESGPFKSGLLDTSFDIIKVERRAVRQIGFHQHEIKRRKKEVPDACEYQLDPFDFRDCLRGGAVPLGVRLAAGNRENRAPETQAANFQKAESCTACETAAGSV</sequence>
<dbReference type="Proteomes" id="UP000651482">
    <property type="component" value="Unassembled WGS sequence"/>
</dbReference>